<evidence type="ECO:0000256" key="2">
    <source>
        <dbReference type="ARBA" id="ARBA00023125"/>
    </source>
</evidence>
<dbReference type="Pfam" id="PF07729">
    <property type="entry name" value="FCD"/>
    <property type="match status" value="1"/>
</dbReference>
<dbReference type="SUPFAM" id="SSF48008">
    <property type="entry name" value="GntR ligand-binding domain-like"/>
    <property type="match status" value="1"/>
</dbReference>
<dbReference type="OrthoDB" id="3186208at2"/>
<keyword evidence="1" id="KW-0805">Transcription regulation</keyword>
<evidence type="ECO:0000256" key="1">
    <source>
        <dbReference type="ARBA" id="ARBA00023015"/>
    </source>
</evidence>
<keyword evidence="2" id="KW-0238">DNA-binding</keyword>
<dbReference type="EMBL" id="AEUD01000008">
    <property type="protein sequence ID" value="EGD55043.1"/>
    <property type="molecule type" value="Genomic_DNA"/>
</dbReference>
<dbReference type="CDD" id="cd07377">
    <property type="entry name" value="WHTH_GntR"/>
    <property type="match status" value="1"/>
</dbReference>
<proteinExistence type="predicted"/>
<dbReference type="InterPro" id="IPR036388">
    <property type="entry name" value="WH-like_DNA-bd_sf"/>
</dbReference>
<dbReference type="PRINTS" id="PR00035">
    <property type="entry name" value="HTHGNTR"/>
</dbReference>
<evidence type="ECO:0000256" key="3">
    <source>
        <dbReference type="ARBA" id="ARBA00023163"/>
    </source>
</evidence>
<dbReference type="SUPFAM" id="SSF46785">
    <property type="entry name" value="Winged helix' DNA-binding domain"/>
    <property type="match status" value="1"/>
</dbReference>
<evidence type="ECO:0000313" key="6">
    <source>
        <dbReference type="Proteomes" id="UP000035065"/>
    </source>
</evidence>
<keyword evidence="6" id="KW-1185">Reference proteome</keyword>
<dbReference type="eggNOG" id="COG1802">
    <property type="taxonomic scope" value="Bacteria"/>
</dbReference>
<dbReference type="PROSITE" id="PS50949">
    <property type="entry name" value="HTH_GNTR"/>
    <property type="match status" value="1"/>
</dbReference>
<comment type="caution">
    <text evidence="5">The sequence shown here is derived from an EMBL/GenBank/DDBJ whole genome shotgun (WGS) entry which is preliminary data.</text>
</comment>
<dbReference type="Proteomes" id="UP000035065">
    <property type="component" value="Unassembled WGS sequence"/>
</dbReference>
<dbReference type="STRING" id="644548.SCNU_10956"/>
<dbReference type="PANTHER" id="PTHR43537:SF24">
    <property type="entry name" value="GLUCONATE OPERON TRANSCRIPTIONAL REPRESSOR"/>
    <property type="match status" value="1"/>
</dbReference>
<dbReference type="PANTHER" id="PTHR43537">
    <property type="entry name" value="TRANSCRIPTIONAL REGULATOR, GNTR FAMILY"/>
    <property type="match status" value="1"/>
</dbReference>
<evidence type="ECO:0000259" key="4">
    <source>
        <dbReference type="PROSITE" id="PS50949"/>
    </source>
</evidence>
<dbReference type="SMART" id="SM00895">
    <property type="entry name" value="FCD"/>
    <property type="match status" value="1"/>
</dbReference>
<dbReference type="Pfam" id="PF00392">
    <property type="entry name" value="GntR"/>
    <property type="match status" value="1"/>
</dbReference>
<feature type="domain" description="HTH gntR-type" evidence="4">
    <location>
        <begin position="3"/>
        <end position="70"/>
    </location>
</feature>
<keyword evidence="3" id="KW-0804">Transcription</keyword>
<evidence type="ECO:0000313" key="5">
    <source>
        <dbReference type="EMBL" id="EGD55043.1"/>
    </source>
</evidence>
<organism evidence="5 6">
    <name type="scientific">Gordonia neofelifaecis NRRL B-59395</name>
    <dbReference type="NCBI Taxonomy" id="644548"/>
    <lineage>
        <taxon>Bacteria</taxon>
        <taxon>Bacillati</taxon>
        <taxon>Actinomycetota</taxon>
        <taxon>Actinomycetes</taxon>
        <taxon>Mycobacteriales</taxon>
        <taxon>Gordoniaceae</taxon>
        <taxon>Gordonia</taxon>
    </lineage>
</organism>
<dbReference type="Gene3D" id="1.10.10.10">
    <property type="entry name" value="Winged helix-like DNA-binding domain superfamily/Winged helix DNA-binding domain"/>
    <property type="match status" value="1"/>
</dbReference>
<accession>F1YJW1</accession>
<dbReference type="SMART" id="SM00345">
    <property type="entry name" value="HTH_GNTR"/>
    <property type="match status" value="1"/>
</dbReference>
<sequence>MTYSSSDRVYDEVKEMILTCELDGGEMISEGTIASRFEVSRTPVREAFLRLAAEGWMRLYPKRGALIVPIGDSEARDVLDARVLLETHALGSVVSDATATAGLVDRLEENLARHRLVNRADAAEFARLDAEFHQLIVAAGRNGLLAGFYVSLGERHRRMTADRLRRDPAITERIVADHAELARVVGTADAERFASLLSAHLDGVHGMNGTGR</sequence>
<dbReference type="InterPro" id="IPR011711">
    <property type="entry name" value="GntR_C"/>
</dbReference>
<dbReference type="AlphaFoldDB" id="F1YJW1"/>
<name>F1YJW1_9ACTN</name>
<dbReference type="InterPro" id="IPR000524">
    <property type="entry name" value="Tscrpt_reg_HTH_GntR"/>
</dbReference>
<protein>
    <submittedName>
        <fullName evidence="5">GntR domain-containing protein</fullName>
    </submittedName>
</protein>
<dbReference type="GO" id="GO:0003700">
    <property type="term" value="F:DNA-binding transcription factor activity"/>
    <property type="evidence" value="ECO:0007669"/>
    <property type="project" value="InterPro"/>
</dbReference>
<reference evidence="5 6" key="1">
    <citation type="journal article" date="2011" name="J. Bacteriol.">
        <title>Draft Genome Sequence of Gordonia neofelifaecis NRRL B-59395, a Cholesterol-Degrading Actinomycete.</title>
        <authorList>
            <person name="Ge F."/>
            <person name="Li W."/>
            <person name="Chen G."/>
            <person name="Liu Y."/>
            <person name="Zhang G."/>
            <person name="Yong B."/>
            <person name="Wang Q."/>
            <person name="Wang N."/>
            <person name="Huang Z."/>
            <person name="Li W."/>
            <person name="Wang J."/>
            <person name="Wu C."/>
            <person name="Xie Q."/>
            <person name="Liu G."/>
        </authorList>
    </citation>
    <scope>NUCLEOTIDE SEQUENCE [LARGE SCALE GENOMIC DNA]</scope>
    <source>
        <strain evidence="5 6">NRRL B-59395</strain>
    </source>
</reference>
<dbReference type="InterPro" id="IPR036390">
    <property type="entry name" value="WH_DNA-bd_sf"/>
</dbReference>
<dbReference type="InterPro" id="IPR008920">
    <property type="entry name" value="TF_FadR/GntR_C"/>
</dbReference>
<gene>
    <name evidence="5" type="ORF">SCNU_10956</name>
</gene>
<dbReference type="Gene3D" id="1.20.120.530">
    <property type="entry name" value="GntR ligand-binding domain-like"/>
    <property type="match status" value="1"/>
</dbReference>
<dbReference type="GO" id="GO:0003677">
    <property type="term" value="F:DNA binding"/>
    <property type="evidence" value="ECO:0007669"/>
    <property type="project" value="UniProtKB-KW"/>
</dbReference>
<dbReference type="RefSeq" id="WP_009679413.1">
    <property type="nucleotide sequence ID" value="NZ_AEUD01000008.1"/>
</dbReference>